<gene>
    <name evidence="4" type="ORF">MNBD_ALPHA04-2340</name>
</gene>
<dbReference type="HAMAP" id="MF_00074">
    <property type="entry name" value="16SrRNA_methyltr_G"/>
    <property type="match status" value="1"/>
</dbReference>
<protein>
    <submittedName>
        <fullName evidence="4">16S rRNA (Guanine(527)-N(7))-methyltransferase</fullName>
        <ecNumber evidence="4">2.1.1.170</ecNumber>
    </submittedName>
</protein>
<dbReference type="AlphaFoldDB" id="A0A3B0S6D7"/>
<evidence type="ECO:0000313" key="4">
    <source>
        <dbReference type="EMBL" id="VAW00498.1"/>
    </source>
</evidence>
<reference evidence="4" key="1">
    <citation type="submission" date="2018-06" db="EMBL/GenBank/DDBJ databases">
        <authorList>
            <person name="Zhirakovskaya E."/>
        </authorList>
    </citation>
    <scope>NUCLEOTIDE SEQUENCE</scope>
</reference>
<dbReference type="PIRSF" id="PIRSF003078">
    <property type="entry name" value="GidB"/>
    <property type="match status" value="1"/>
</dbReference>
<dbReference type="PANTHER" id="PTHR31760:SF0">
    <property type="entry name" value="S-ADENOSYL-L-METHIONINE-DEPENDENT METHYLTRANSFERASES SUPERFAMILY PROTEIN"/>
    <property type="match status" value="1"/>
</dbReference>
<keyword evidence="4" id="KW-0489">Methyltransferase</keyword>
<dbReference type="GO" id="GO:0005829">
    <property type="term" value="C:cytosol"/>
    <property type="evidence" value="ECO:0007669"/>
    <property type="project" value="TreeGrafter"/>
</dbReference>
<dbReference type="NCBIfam" id="TIGR00138">
    <property type="entry name" value="rsmG_gidB"/>
    <property type="match status" value="1"/>
</dbReference>
<keyword evidence="1" id="KW-0963">Cytoplasm</keyword>
<dbReference type="InterPro" id="IPR003682">
    <property type="entry name" value="rRNA_ssu_MeTfrase_G"/>
</dbReference>
<proteinExistence type="inferred from homology"/>
<evidence type="ECO:0000256" key="3">
    <source>
        <dbReference type="ARBA" id="ARBA00022679"/>
    </source>
</evidence>
<keyword evidence="2" id="KW-0698">rRNA processing</keyword>
<dbReference type="SUPFAM" id="SSF53335">
    <property type="entry name" value="S-adenosyl-L-methionine-dependent methyltransferases"/>
    <property type="match status" value="1"/>
</dbReference>
<accession>A0A3B0S6D7</accession>
<dbReference type="CDD" id="cd02440">
    <property type="entry name" value="AdoMet_MTases"/>
    <property type="match status" value="1"/>
</dbReference>
<sequence length="208" mass="23556">MTEEEARAWLSENFDVSRETWDRLELFLSLLREEMSRQNLISKSSANHIWARHVVDSAQLLHLVPKQSKLKTWLDLGTGAGFPGIIAALLGDFKVHLVESRAKRIAFLQEIINQLNLQENAIVIGSRLEQIDGFPVEIISARAFAPLDKLLKLSHRFSTEKTLWLLPKGKNALRELQALPQKHRKLFHVEQSLTDPEAGILVGSGQII</sequence>
<dbReference type="EC" id="2.1.1.170" evidence="4"/>
<evidence type="ECO:0000256" key="2">
    <source>
        <dbReference type="ARBA" id="ARBA00022552"/>
    </source>
</evidence>
<dbReference type="EMBL" id="UOEF01000306">
    <property type="protein sequence ID" value="VAW00498.1"/>
    <property type="molecule type" value="Genomic_DNA"/>
</dbReference>
<dbReference type="Pfam" id="PF02527">
    <property type="entry name" value="GidB"/>
    <property type="match status" value="1"/>
</dbReference>
<name>A0A3B0S6D7_9ZZZZ</name>
<evidence type="ECO:0000256" key="1">
    <source>
        <dbReference type="ARBA" id="ARBA00022490"/>
    </source>
</evidence>
<dbReference type="InterPro" id="IPR029063">
    <property type="entry name" value="SAM-dependent_MTases_sf"/>
</dbReference>
<dbReference type="PANTHER" id="PTHR31760">
    <property type="entry name" value="S-ADENOSYL-L-METHIONINE-DEPENDENT METHYLTRANSFERASES SUPERFAMILY PROTEIN"/>
    <property type="match status" value="1"/>
</dbReference>
<dbReference type="GO" id="GO:0070043">
    <property type="term" value="F:rRNA (guanine-N7-)-methyltransferase activity"/>
    <property type="evidence" value="ECO:0007669"/>
    <property type="project" value="TreeGrafter"/>
</dbReference>
<keyword evidence="3 4" id="KW-0808">Transferase</keyword>
<dbReference type="Gene3D" id="3.40.50.150">
    <property type="entry name" value="Vaccinia Virus protein VP39"/>
    <property type="match status" value="1"/>
</dbReference>
<organism evidence="4">
    <name type="scientific">hydrothermal vent metagenome</name>
    <dbReference type="NCBI Taxonomy" id="652676"/>
    <lineage>
        <taxon>unclassified sequences</taxon>
        <taxon>metagenomes</taxon>
        <taxon>ecological metagenomes</taxon>
    </lineage>
</organism>